<dbReference type="AlphaFoldDB" id="A0A8J3D9Q4"/>
<dbReference type="SUPFAM" id="SSF49464">
    <property type="entry name" value="Carboxypeptidase regulatory domain-like"/>
    <property type="match status" value="1"/>
</dbReference>
<comment type="caution">
    <text evidence="1">The sequence shown here is derived from an EMBL/GenBank/DDBJ whole genome shotgun (WGS) entry which is preliminary data.</text>
</comment>
<dbReference type="InterPro" id="IPR008969">
    <property type="entry name" value="CarboxyPept-like_regulatory"/>
</dbReference>
<evidence type="ECO:0000313" key="2">
    <source>
        <dbReference type="Proteomes" id="UP000598271"/>
    </source>
</evidence>
<name>A0A8J3D9Q4_9BACT</name>
<dbReference type="Proteomes" id="UP000598271">
    <property type="component" value="Unassembled WGS sequence"/>
</dbReference>
<organism evidence="1 2">
    <name type="scientific">Persicitalea jodogahamensis</name>
    <dbReference type="NCBI Taxonomy" id="402147"/>
    <lineage>
        <taxon>Bacteria</taxon>
        <taxon>Pseudomonadati</taxon>
        <taxon>Bacteroidota</taxon>
        <taxon>Cytophagia</taxon>
        <taxon>Cytophagales</taxon>
        <taxon>Spirosomataceae</taxon>
        <taxon>Persicitalea</taxon>
    </lineage>
</organism>
<dbReference type="PROSITE" id="PS51257">
    <property type="entry name" value="PROKAR_LIPOPROTEIN"/>
    <property type="match status" value="1"/>
</dbReference>
<protein>
    <recommendedName>
        <fullName evidence="3">Carboxypeptidase regulatory-like domain-containing protein</fullName>
    </recommendedName>
</protein>
<evidence type="ECO:0000313" key="1">
    <source>
        <dbReference type="EMBL" id="GHB72704.1"/>
    </source>
</evidence>
<proteinExistence type="predicted"/>
<keyword evidence="2" id="KW-1185">Reference proteome</keyword>
<sequence>MLRLLGLLPAGLAACNSKFPSAPTVVMGKVVDENGMPVMGIELTLGGIKKKGVSPIPTFDVRTETDRNGEYRLSHVVPSGTDFIEFVPATGTKYIPYIERDGQYEILGSFVIRSSDYGTNKTVNLQVRKL</sequence>
<dbReference type="EMBL" id="BMXF01000002">
    <property type="protein sequence ID" value="GHB72704.1"/>
    <property type="molecule type" value="Genomic_DNA"/>
</dbReference>
<accession>A0A8J3D9Q4</accession>
<reference evidence="1 2" key="1">
    <citation type="journal article" date="2014" name="Int. J. Syst. Evol. Microbiol.">
        <title>Complete genome sequence of Corynebacterium casei LMG S-19264T (=DSM 44701T), isolated from a smear-ripened cheese.</title>
        <authorList>
            <consortium name="US DOE Joint Genome Institute (JGI-PGF)"/>
            <person name="Walter F."/>
            <person name="Albersmeier A."/>
            <person name="Kalinowski J."/>
            <person name="Ruckert C."/>
        </authorList>
    </citation>
    <scope>NUCLEOTIDE SEQUENCE [LARGE SCALE GENOMIC DNA]</scope>
    <source>
        <strain evidence="1 2">KCTC 12866</strain>
    </source>
</reference>
<evidence type="ECO:0008006" key="3">
    <source>
        <dbReference type="Google" id="ProtNLM"/>
    </source>
</evidence>
<gene>
    <name evidence="1" type="ORF">GCM10007390_28500</name>
</gene>